<reference evidence="1 2" key="1">
    <citation type="submission" date="2019-03" db="EMBL/GenBank/DDBJ databases">
        <title>Bradyrhizobium strains diversity isolated from Chamaecrista fasciculata.</title>
        <authorList>
            <person name="Urquiaga M.C.O."/>
            <person name="Hungria M."/>
            <person name="Delamuta J.R.M."/>
        </authorList>
    </citation>
    <scope>NUCLEOTIDE SEQUENCE [LARGE SCALE GENOMIC DNA]</scope>
    <source>
        <strain evidence="1 2">CNPSo 3424</strain>
    </source>
</reference>
<dbReference type="EMBL" id="SPQU01000019">
    <property type="protein sequence ID" value="TFV34730.1"/>
    <property type="molecule type" value="Genomic_DNA"/>
</dbReference>
<evidence type="ECO:0000313" key="2">
    <source>
        <dbReference type="Proteomes" id="UP000298225"/>
    </source>
</evidence>
<dbReference type="Proteomes" id="UP000298225">
    <property type="component" value="Unassembled WGS sequence"/>
</dbReference>
<proteinExistence type="predicted"/>
<comment type="caution">
    <text evidence="1">The sequence shown here is derived from an EMBL/GenBank/DDBJ whole genome shotgun (WGS) entry which is preliminary data.</text>
</comment>
<sequence length="76" mass="8163">MFSSSGGVELNAAETRAVSRARKWFFAQAVAAFMVYSSRRAGKASVMSTSFSSDNATLALARRQQYFGQDDASVGV</sequence>
<keyword evidence="2" id="KW-1185">Reference proteome</keyword>
<name>A0A4Y9KTS0_9BRAD</name>
<protein>
    <submittedName>
        <fullName evidence="1">Uncharacterized protein</fullName>
    </submittedName>
</protein>
<dbReference type="AlphaFoldDB" id="A0A4Y9KTS0"/>
<dbReference type="RefSeq" id="WP_135171206.1">
    <property type="nucleotide sequence ID" value="NZ_SPQU01000019.1"/>
</dbReference>
<evidence type="ECO:0000313" key="1">
    <source>
        <dbReference type="EMBL" id="TFV34730.1"/>
    </source>
</evidence>
<organism evidence="1 2">
    <name type="scientific">Bradyrhizobium frederickii</name>
    <dbReference type="NCBI Taxonomy" id="2560054"/>
    <lineage>
        <taxon>Bacteria</taxon>
        <taxon>Pseudomonadati</taxon>
        <taxon>Pseudomonadota</taxon>
        <taxon>Alphaproteobacteria</taxon>
        <taxon>Hyphomicrobiales</taxon>
        <taxon>Nitrobacteraceae</taxon>
        <taxon>Bradyrhizobium</taxon>
    </lineage>
</organism>
<gene>
    <name evidence="1" type="ORF">E4K66_30520</name>
</gene>
<accession>A0A4Y9KTS0</accession>